<feature type="domain" description="Rhodanese" evidence="1">
    <location>
        <begin position="45"/>
        <end position="135"/>
    </location>
</feature>
<dbReference type="SMART" id="SM00450">
    <property type="entry name" value="RHOD"/>
    <property type="match status" value="1"/>
</dbReference>
<dbReference type="KEGG" id="pbj:VN24_14425"/>
<dbReference type="STRING" id="1126833.VN24_14425"/>
<dbReference type="RefSeq" id="WP_045670968.1">
    <property type="nucleotide sequence ID" value="NZ_CP011058.1"/>
</dbReference>
<dbReference type="Proteomes" id="UP000032633">
    <property type="component" value="Chromosome"/>
</dbReference>
<dbReference type="HOGENOM" id="CLU_089574_4_1_9"/>
<dbReference type="PROSITE" id="PS50206">
    <property type="entry name" value="RHODANESE_3"/>
    <property type="match status" value="1"/>
</dbReference>
<sequence>MEQQSYFSLVLETPAASAEHTHRHYMNKLAVETDVADVKLDMERGVDDFLLIDVRSEKDYAECHIAGAASLPYRQINMDTTASFSKEQLIVVYCWGPACNSGTKGAARLSALGFQVKEMLGGIEYWRKEGGQVEGHLGEKAPLIG</sequence>
<dbReference type="PANTHER" id="PTHR43031:SF1">
    <property type="entry name" value="PYRIDINE NUCLEOTIDE-DISULPHIDE OXIDOREDUCTASE"/>
    <property type="match status" value="1"/>
</dbReference>
<dbReference type="InterPro" id="IPR001763">
    <property type="entry name" value="Rhodanese-like_dom"/>
</dbReference>
<dbReference type="EMBL" id="CP011058">
    <property type="protein sequence ID" value="AJY75539.1"/>
    <property type="molecule type" value="Genomic_DNA"/>
</dbReference>
<evidence type="ECO:0000259" key="1">
    <source>
        <dbReference type="PROSITE" id="PS50206"/>
    </source>
</evidence>
<accession>A0A0D5NJI8</accession>
<proteinExistence type="predicted"/>
<organism evidence="2 3">
    <name type="scientific">Paenibacillus beijingensis</name>
    <dbReference type="NCBI Taxonomy" id="1126833"/>
    <lineage>
        <taxon>Bacteria</taxon>
        <taxon>Bacillati</taxon>
        <taxon>Bacillota</taxon>
        <taxon>Bacilli</taxon>
        <taxon>Bacillales</taxon>
        <taxon>Paenibacillaceae</taxon>
        <taxon>Paenibacillus</taxon>
    </lineage>
</organism>
<keyword evidence="3" id="KW-1185">Reference proteome</keyword>
<reference evidence="3" key="2">
    <citation type="submission" date="2015-03" db="EMBL/GenBank/DDBJ databases">
        <title>Genome sequence of Paenibacillus beijingensis strain DSM 24997T.</title>
        <authorList>
            <person name="Kwak Y."/>
            <person name="Shin J.-H."/>
        </authorList>
    </citation>
    <scope>NUCLEOTIDE SEQUENCE [LARGE SCALE GENOMIC DNA]</scope>
    <source>
        <strain evidence="3">DSM 24997</strain>
    </source>
</reference>
<dbReference type="InterPro" id="IPR050229">
    <property type="entry name" value="GlpE_sulfurtransferase"/>
</dbReference>
<evidence type="ECO:0000313" key="2">
    <source>
        <dbReference type="EMBL" id="AJY75539.1"/>
    </source>
</evidence>
<dbReference type="PATRIC" id="fig|1126833.4.peg.3154"/>
<dbReference type="PANTHER" id="PTHR43031">
    <property type="entry name" value="FAD-DEPENDENT OXIDOREDUCTASE"/>
    <property type="match status" value="1"/>
</dbReference>
<dbReference type="Pfam" id="PF00581">
    <property type="entry name" value="Rhodanese"/>
    <property type="match status" value="1"/>
</dbReference>
<gene>
    <name evidence="2" type="ORF">VN24_14425</name>
</gene>
<dbReference type="InterPro" id="IPR036873">
    <property type="entry name" value="Rhodanese-like_dom_sf"/>
</dbReference>
<evidence type="ECO:0000313" key="3">
    <source>
        <dbReference type="Proteomes" id="UP000032633"/>
    </source>
</evidence>
<dbReference type="AlphaFoldDB" id="A0A0D5NJI8"/>
<dbReference type="SUPFAM" id="SSF52821">
    <property type="entry name" value="Rhodanese/Cell cycle control phosphatase"/>
    <property type="match status" value="1"/>
</dbReference>
<name>A0A0D5NJI8_9BACL</name>
<dbReference type="Gene3D" id="3.40.250.10">
    <property type="entry name" value="Rhodanese-like domain"/>
    <property type="match status" value="1"/>
</dbReference>
<reference evidence="2 3" key="1">
    <citation type="journal article" date="2015" name="J. Biotechnol.">
        <title>Complete genome sequence of Paenibacillus beijingensis 7188(T) (=DSM 24997(T)), a novel rhizobacterium from jujube garden soil.</title>
        <authorList>
            <person name="Kwak Y."/>
            <person name="Shin J.H."/>
        </authorList>
    </citation>
    <scope>NUCLEOTIDE SEQUENCE [LARGE SCALE GENOMIC DNA]</scope>
    <source>
        <strain evidence="2 3">DSM 24997</strain>
    </source>
</reference>
<protein>
    <submittedName>
        <fullName evidence="2">Rhodanese</fullName>
    </submittedName>
</protein>